<accession>A0A2T7A7A6</accession>
<comment type="caution">
    <text evidence="1">The sequence shown here is derived from an EMBL/GenBank/DDBJ whole genome shotgun (WGS) entry which is preliminary data.</text>
</comment>
<gene>
    <name evidence="1" type="ORF">B9Z19DRAFT_822239</name>
</gene>
<dbReference type="Proteomes" id="UP000244722">
    <property type="component" value="Unassembled WGS sequence"/>
</dbReference>
<proteinExistence type="predicted"/>
<evidence type="ECO:0000313" key="2">
    <source>
        <dbReference type="Proteomes" id="UP000244722"/>
    </source>
</evidence>
<organism evidence="1 2">
    <name type="scientific">Tuber borchii</name>
    <name type="common">White truffle</name>
    <dbReference type="NCBI Taxonomy" id="42251"/>
    <lineage>
        <taxon>Eukaryota</taxon>
        <taxon>Fungi</taxon>
        <taxon>Dikarya</taxon>
        <taxon>Ascomycota</taxon>
        <taxon>Pezizomycotina</taxon>
        <taxon>Pezizomycetes</taxon>
        <taxon>Pezizales</taxon>
        <taxon>Tuberaceae</taxon>
        <taxon>Tuber</taxon>
    </lineage>
</organism>
<reference evidence="1 2" key="1">
    <citation type="submission" date="2017-04" db="EMBL/GenBank/DDBJ databases">
        <title>Draft genome sequence of Tuber borchii Vittad., a whitish edible truffle.</title>
        <authorList>
            <consortium name="DOE Joint Genome Institute"/>
            <person name="Murat C."/>
            <person name="Kuo A."/>
            <person name="Barry K.W."/>
            <person name="Clum A."/>
            <person name="Dockter R.B."/>
            <person name="Fauchery L."/>
            <person name="Iotti M."/>
            <person name="Kohler A."/>
            <person name="Labutti K."/>
            <person name="Lindquist E.A."/>
            <person name="Lipzen A."/>
            <person name="Ohm R.A."/>
            <person name="Wang M."/>
            <person name="Grigoriev I.V."/>
            <person name="Zambonelli A."/>
            <person name="Martin F.M."/>
        </authorList>
    </citation>
    <scope>NUCLEOTIDE SEQUENCE [LARGE SCALE GENOMIC DNA]</scope>
    <source>
        <strain evidence="1 2">Tbo3840</strain>
    </source>
</reference>
<evidence type="ECO:0000313" key="1">
    <source>
        <dbReference type="EMBL" id="PUU83613.1"/>
    </source>
</evidence>
<name>A0A2T7A7A6_TUBBO</name>
<sequence length="155" mass="17273">MIADQLGRVVTRGIDFGDFIYWAATSNHYRQLQIAAGHKSVKIGYQGERLADENVVGVVPLKSGHGHPPPLLSAEYQLGYRSCTVLYWTHSRFEKPGRPLENHGFPHSPPPGTGNAGKFSDYGVWNHLTLRAVLTYGVLPKGNIHRFPLILREDT</sequence>
<dbReference type="AlphaFoldDB" id="A0A2T7A7A6"/>
<dbReference type="EMBL" id="NESQ01000009">
    <property type="protein sequence ID" value="PUU83613.1"/>
    <property type="molecule type" value="Genomic_DNA"/>
</dbReference>
<protein>
    <submittedName>
        <fullName evidence="1">Uncharacterized protein</fullName>
    </submittedName>
</protein>
<keyword evidence="2" id="KW-1185">Reference proteome</keyword>